<dbReference type="InterPro" id="IPR011646">
    <property type="entry name" value="KAP_P-loop"/>
</dbReference>
<comment type="caution">
    <text evidence="3">The sequence shown here is derived from an EMBL/GenBank/DDBJ whole genome shotgun (WGS) entry which is preliminary data.</text>
</comment>
<dbReference type="Pfam" id="PF07693">
    <property type="entry name" value="KAP_NTPase"/>
    <property type="match status" value="1"/>
</dbReference>
<dbReference type="InterPro" id="IPR027417">
    <property type="entry name" value="P-loop_NTPase"/>
</dbReference>
<name>A0ABV7HHP4_9GAMM</name>
<dbReference type="SUPFAM" id="SSF52540">
    <property type="entry name" value="P-loop containing nucleoside triphosphate hydrolases"/>
    <property type="match status" value="1"/>
</dbReference>
<feature type="region of interest" description="Disordered" evidence="1">
    <location>
        <begin position="383"/>
        <end position="405"/>
    </location>
</feature>
<dbReference type="EMBL" id="JBHRSZ010000006">
    <property type="protein sequence ID" value="MFC3152158.1"/>
    <property type="molecule type" value="Genomic_DNA"/>
</dbReference>
<proteinExistence type="predicted"/>
<gene>
    <name evidence="3" type="ORF">ACFOEK_14050</name>
</gene>
<evidence type="ECO:0000313" key="3">
    <source>
        <dbReference type="EMBL" id="MFC3152158.1"/>
    </source>
</evidence>
<keyword evidence="4" id="KW-1185">Reference proteome</keyword>
<feature type="compositionally biased region" description="Basic and acidic residues" evidence="1">
    <location>
        <begin position="388"/>
        <end position="399"/>
    </location>
</feature>
<dbReference type="Gene3D" id="3.40.50.300">
    <property type="entry name" value="P-loop containing nucleotide triphosphate hydrolases"/>
    <property type="match status" value="1"/>
</dbReference>
<feature type="domain" description="KAP NTPase" evidence="2">
    <location>
        <begin position="37"/>
        <end position="276"/>
    </location>
</feature>
<dbReference type="Proteomes" id="UP001595476">
    <property type="component" value="Unassembled WGS sequence"/>
</dbReference>
<organism evidence="3 4">
    <name type="scientific">Litoribrevibacter euphylliae</name>
    <dbReference type="NCBI Taxonomy" id="1834034"/>
    <lineage>
        <taxon>Bacteria</taxon>
        <taxon>Pseudomonadati</taxon>
        <taxon>Pseudomonadota</taxon>
        <taxon>Gammaproteobacteria</taxon>
        <taxon>Oceanospirillales</taxon>
        <taxon>Oceanospirillaceae</taxon>
        <taxon>Litoribrevibacter</taxon>
    </lineage>
</organism>
<sequence>MTYSLKDNSKYKEWFEGNDSVSFENCLLNRGDFGRFLADYLVSEKDGFVLNIDSPWGTGKTEFLKRLYVELITRKYPCVYIDAWESDFSEAPLKVVASELVSQLELFNEDIGKLDGRDKLKDGFSKFLKTSAILSTGVASGLLKSYGLPIDSSMLTDAMIVGADTSDSTELQKLLTDHQEQIQAIRTIRESLSQLAETLASVRGLKVPVVVLIDELDRCRPNYSVELLEVVKHFFATENLVFVIASDTEQLESSIKVLYGETFDSKRYLKRFFDRVATLPEPDIGHYLKIHNLEKLDDSRQIMLYPIKAVFKMSGLSLFELPFLWCTQLFNLKIRDIDQVIQKVKACLQVLSQRNQGKIIAVNLIVLVAAVCESHLGLTSYTQRSSKAGKDDSPSEHKYGNHSVQPSLPKDLRCIYQLSFNMVKTHKRKGEFQEEIEGLVHYEVVRQAFITNSSKSNLDITIEDQYRSICSQLDSQGSNIQMLLWSDYKQLIDLAGYIS</sequence>
<evidence type="ECO:0000259" key="2">
    <source>
        <dbReference type="Pfam" id="PF07693"/>
    </source>
</evidence>
<dbReference type="RefSeq" id="WP_386722010.1">
    <property type="nucleotide sequence ID" value="NZ_JBHRSZ010000006.1"/>
</dbReference>
<evidence type="ECO:0000256" key="1">
    <source>
        <dbReference type="SAM" id="MobiDB-lite"/>
    </source>
</evidence>
<accession>A0ABV7HHP4</accession>
<evidence type="ECO:0000313" key="4">
    <source>
        <dbReference type="Proteomes" id="UP001595476"/>
    </source>
</evidence>
<protein>
    <submittedName>
        <fullName evidence="3">P-loop NTPase fold protein</fullName>
    </submittedName>
</protein>
<reference evidence="4" key="1">
    <citation type="journal article" date="2019" name="Int. J. Syst. Evol. Microbiol.">
        <title>The Global Catalogue of Microorganisms (GCM) 10K type strain sequencing project: providing services to taxonomists for standard genome sequencing and annotation.</title>
        <authorList>
            <consortium name="The Broad Institute Genomics Platform"/>
            <consortium name="The Broad Institute Genome Sequencing Center for Infectious Disease"/>
            <person name="Wu L."/>
            <person name="Ma J."/>
        </authorList>
    </citation>
    <scope>NUCLEOTIDE SEQUENCE [LARGE SCALE GENOMIC DNA]</scope>
    <source>
        <strain evidence="4">KCTC 52438</strain>
    </source>
</reference>